<dbReference type="InterPro" id="IPR023753">
    <property type="entry name" value="FAD/NAD-binding_dom"/>
</dbReference>
<organism evidence="3 4">
    <name type="scientific">Phaeospirillum tilakii</name>
    <dbReference type="NCBI Taxonomy" id="741673"/>
    <lineage>
        <taxon>Bacteria</taxon>
        <taxon>Pseudomonadati</taxon>
        <taxon>Pseudomonadota</taxon>
        <taxon>Alphaproteobacteria</taxon>
        <taxon>Rhodospirillales</taxon>
        <taxon>Rhodospirillaceae</taxon>
        <taxon>Phaeospirillum</taxon>
    </lineage>
</organism>
<evidence type="ECO:0000256" key="1">
    <source>
        <dbReference type="SAM" id="MobiDB-lite"/>
    </source>
</evidence>
<dbReference type="EMBL" id="JBHUIY010000026">
    <property type="protein sequence ID" value="MFD2234692.1"/>
    <property type="molecule type" value="Genomic_DNA"/>
</dbReference>
<reference evidence="4" key="1">
    <citation type="journal article" date="2019" name="Int. J. Syst. Evol. Microbiol.">
        <title>The Global Catalogue of Microorganisms (GCM) 10K type strain sequencing project: providing services to taxonomists for standard genome sequencing and annotation.</title>
        <authorList>
            <consortium name="The Broad Institute Genomics Platform"/>
            <consortium name="The Broad Institute Genome Sequencing Center for Infectious Disease"/>
            <person name="Wu L."/>
            <person name="Ma J."/>
        </authorList>
    </citation>
    <scope>NUCLEOTIDE SEQUENCE [LARGE SCALE GENOMIC DNA]</scope>
    <source>
        <strain evidence="4">KCTC 15012</strain>
    </source>
</reference>
<evidence type="ECO:0000313" key="4">
    <source>
        <dbReference type="Proteomes" id="UP001597296"/>
    </source>
</evidence>
<dbReference type="SUPFAM" id="SSF46548">
    <property type="entry name" value="alpha-helical ferredoxin"/>
    <property type="match status" value="1"/>
</dbReference>
<dbReference type="Gene3D" id="3.50.50.60">
    <property type="entry name" value="FAD/NAD(P)-binding domain"/>
    <property type="match status" value="1"/>
</dbReference>
<feature type="region of interest" description="Disordered" evidence="1">
    <location>
        <begin position="181"/>
        <end position="208"/>
    </location>
</feature>
<dbReference type="CDD" id="cd06192">
    <property type="entry name" value="DHOD_e_trans_like"/>
    <property type="match status" value="1"/>
</dbReference>
<dbReference type="PANTHER" id="PTHR43513">
    <property type="entry name" value="DIHYDROOROTATE DEHYDROGENASE B (NAD(+)), ELECTRON TRANSFER SUBUNIT"/>
    <property type="match status" value="1"/>
</dbReference>
<dbReference type="Pfam" id="PF07992">
    <property type="entry name" value="Pyr_redox_2"/>
    <property type="match status" value="1"/>
</dbReference>
<gene>
    <name evidence="3" type="ORF">ACFSNB_12835</name>
</gene>
<dbReference type="PANTHER" id="PTHR43513:SF3">
    <property type="entry name" value="DIHYDROOROTATE DEHYDROGENASE B (NAD(+)), ELECTRON TRANSFER SUBUNIT-RELATED"/>
    <property type="match status" value="1"/>
</dbReference>
<dbReference type="RefSeq" id="WP_377317161.1">
    <property type="nucleotide sequence ID" value="NZ_JBHUIY010000026.1"/>
</dbReference>
<name>A0ABW5CFD3_9PROT</name>
<accession>A0ABW5CFD3</accession>
<dbReference type="SUPFAM" id="SSF52343">
    <property type="entry name" value="Ferredoxin reductase-like, C-terminal NADP-linked domain"/>
    <property type="match status" value="1"/>
</dbReference>
<dbReference type="PRINTS" id="PR00368">
    <property type="entry name" value="FADPNR"/>
</dbReference>
<sequence length="1145" mass="121865">MTSDLAHITLAHDLSLADLYQRQGLIRLDRIFLDGLSATDPALATWLGAARAGAPSPADRPALMLALAPLLDDFLAGLFGLRAPVAALAAAHDELAPLFAAKRQFVQRRAARAYPPAEAAGFDLAALTAAYETRSGEPYSDLGFARRVLGWLDDEAAHGDDLALATRLAAARLAGAPGAGPAGPLFTLPERRDPAAPPGARRHDEDGRQVWRAEPAARRARDGFDLTDPGTGLAQALDQARYCIHCAHQGKDSCRTGLVRRDGGAHAGCPLGVRISEMHETKAAGLPLAALAVVAVNNPLLAGTGHRICSACQEACIYGNQNRDPVDTPAVESRVLRDVLDLPWGFEIYSLLTRWNPLDFDRPLPLPPSGRAVLVVGLGPAGYTLAHHLLQDGHTVVAIDGLKIEPLDPRWSGRTADGARRPFQPLRDVRALARPLGERVPGGFGGVAEYGITARWDKNNLDLIRLLLERRESFALHGGVRFGGALDFDRARALGFDHVALALGAGRPTLPDLPGALARGVRLASDFLMTLQLTGAARRDALAHLQLRLPVVVIGGGLTAIDAATEALAYYPVEVESFLARVEALTVADGVSPLDGWPAAERAIAEEFIAHARAIRAERAAAAAEGRPPRLGALLAEWGGATVVYRRGLADSPAWRNRDEVSHALAEGIGFAEHLTPLAIETDADGAARAIRLRDAGGAEHVMPARTVLIAAGTAPNTALARELPGITLDGAYFQAVDEDGGPVTPERSPKPAQPAVLMRVEGQEGRVSFFGDLHPSYAGNVVSAMASAHQGHAVITRALARLPAGAAPPAEVLFAGLDDLLRPTVQSVTRLAPRIVELVVRAPAAARAFRPGQFFRLQNYERPWGRPEPDRLAMEGLALTGAWVDPAAGLVGMVVLEMGGSSDLVATLRPDEPVVLMGPSGAPTHVCGHETVLLVGGGLGNAVLVSIGAAFRAAGARVLYFAGYRTTEDRFKPDEIRAAADRVVWCVDRGAAFAAESPHEHSFVGNVIEAIEAYGQGRLGPTDLPLDSVDRVIVIGSDRMMAAVAAARHDRLAPWLKPDHTAIGSINAPMQCMLKEVCAQCLQRHHDPVSGETRFVFTCADQDQPLDQVDFASLGDRLAQNAVWERLGRRWIDLRLRQGGWREG</sequence>
<keyword evidence="4" id="KW-1185">Reference proteome</keyword>
<comment type="caution">
    <text evidence="3">The sequence shown here is derived from an EMBL/GenBank/DDBJ whole genome shotgun (WGS) entry which is preliminary data.</text>
</comment>
<dbReference type="Gene3D" id="3.40.50.80">
    <property type="entry name" value="Nucleotide-binding domain of ferredoxin-NADP reductase (FNR) module"/>
    <property type="match status" value="1"/>
</dbReference>
<dbReference type="InterPro" id="IPR050353">
    <property type="entry name" value="PyrK_electron_transfer"/>
</dbReference>
<feature type="domain" description="FAD/NAD(P)-binding" evidence="2">
    <location>
        <begin position="372"/>
        <end position="570"/>
    </location>
</feature>
<dbReference type="InterPro" id="IPR009051">
    <property type="entry name" value="Helical_ferredxn"/>
</dbReference>
<dbReference type="SUPFAM" id="SSF63380">
    <property type="entry name" value="Riboflavin synthase domain-like"/>
    <property type="match status" value="1"/>
</dbReference>
<dbReference type="SUPFAM" id="SSF51971">
    <property type="entry name" value="Nucleotide-binding domain"/>
    <property type="match status" value="1"/>
</dbReference>
<evidence type="ECO:0000259" key="2">
    <source>
        <dbReference type="Pfam" id="PF07992"/>
    </source>
</evidence>
<dbReference type="InterPro" id="IPR039261">
    <property type="entry name" value="FNR_nucleotide-bd"/>
</dbReference>
<dbReference type="Proteomes" id="UP001597296">
    <property type="component" value="Unassembled WGS sequence"/>
</dbReference>
<dbReference type="Gene3D" id="1.10.1060.10">
    <property type="entry name" value="Alpha-helical ferredoxin"/>
    <property type="match status" value="1"/>
</dbReference>
<proteinExistence type="predicted"/>
<dbReference type="InterPro" id="IPR017938">
    <property type="entry name" value="Riboflavin_synthase-like_b-brl"/>
</dbReference>
<protein>
    <submittedName>
        <fullName evidence="3">FAD-dependent oxidoreductase</fullName>
    </submittedName>
</protein>
<evidence type="ECO:0000313" key="3">
    <source>
        <dbReference type="EMBL" id="MFD2234692.1"/>
    </source>
</evidence>
<dbReference type="Gene3D" id="2.40.30.10">
    <property type="entry name" value="Translation factors"/>
    <property type="match status" value="1"/>
</dbReference>
<dbReference type="InterPro" id="IPR036188">
    <property type="entry name" value="FAD/NAD-bd_sf"/>
</dbReference>